<dbReference type="PANTHER" id="PTHR46146">
    <property type="entry name" value="SERINE/THREONINE-PROTEIN KINASE-LIKE PROTEIN CCR4"/>
    <property type="match status" value="1"/>
</dbReference>
<feature type="domain" description="Protein kinase" evidence="1">
    <location>
        <begin position="1"/>
        <end position="155"/>
    </location>
</feature>
<dbReference type="GO" id="GO:0004672">
    <property type="term" value="F:protein kinase activity"/>
    <property type="evidence" value="ECO:0007669"/>
    <property type="project" value="InterPro"/>
</dbReference>
<evidence type="ECO:0000313" key="2">
    <source>
        <dbReference type="EMBL" id="CEM19346.1"/>
    </source>
</evidence>
<dbReference type="AlphaFoldDB" id="A0A0G4FVX9"/>
<dbReference type="InterPro" id="IPR000719">
    <property type="entry name" value="Prot_kinase_dom"/>
</dbReference>
<dbReference type="PANTHER" id="PTHR46146:SF3">
    <property type="entry name" value="SERINE_THREONINE-PROTEIN KINASE-LIKE PROTEIN CCR3-RELATED"/>
    <property type="match status" value="1"/>
</dbReference>
<dbReference type="Pfam" id="PF00069">
    <property type="entry name" value="Pkinase"/>
    <property type="match status" value="1"/>
</dbReference>
<name>A0A0G4FVX9_9ALVE</name>
<dbReference type="PROSITE" id="PS50011">
    <property type="entry name" value="PROTEIN_KINASE_DOM"/>
    <property type="match status" value="1"/>
</dbReference>
<accession>A0A0G4FVX9</accession>
<organism evidence="2">
    <name type="scientific">Chromera velia CCMP2878</name>
    <dbReference type="NCBI Taxonomy" id="1169474"/>
    <lineage>
        <taxon>Eukaryota</taxon>
        <taxon>Sar</taxon>
        <taxon>Alveolata</taxon>
        <taxon>Colpodellida</taxon>
        <taxon>Chromeraceae</taxon>
        <taxon>Chromera</taxon>
    </lineage>
</organism>
<dbReference type="VEuPathDB" id="CryptoDB:Cvel_19031"/>
<sequence length="155" mass="16701">MGFARNGAQRLLVYEMLPGGDVSNRLASGPTLSWKRRLTILLDAACGVSHLHNAKPKVFHRDIKTANILLDRNGTAKIADFGLACLMQAGPSSSQSYKVQQTAGTIGYADPLYIKRAVSQALVNEKTEVYSFGMVILELLTAKPPAVQKSNGGIE</sequence>
<gene>
    <name evidence="2" type="ORF">Cvel_19031</name>
</gene>
<dbReference type="InterPro" id="IPR011009">
    <property type="entry name" value="Kinase-like_dom_sf"/>
</dbReference>
<dbReference type="PROSITE" id="PS00108">
    <property type="entry name" value="PROTEIN_KINASE_ST"/>
    <property type="match status" value="1"/>
</dbReference>
<reference evidence="2" key="1">
    <citation type="submission" date="2014-11" db="EMBL/GenBank/DDBJ databases">
        <authorList>
            <person name="Otto D Thomas"/>
            <person name="Naeem Raeece"/>
        </authorList>
    </citation>
    <scope>NUCLEOTIDE SEQUENCE</scope>
</reference>
<dbReference type="SUPFAM" id="SSF56112">
    <property type="entry name" value="Protein kinase-like (PK-like)"/>
    <property type="match status" value="1"/>
</dbReference>
<dbReference type="PhylomeDB" id="A0A0G4FVX9"/>
<dbReference type="EMBL" id="CDMZ01000676">
    <property type="protein sequence ID" value="CEM19346.1"/>
    <property type="molecule type" value="Genomic_DNA"/>
</dbReference>
<protein>
    <recommendedName>
        <fullName evidence="1">Protein kinase domain-containing protein</fullName>
    </recommendedName>
</protein>
<dbReference type="GO" id="GO:0005524">
    <property type="term" value="F:ATP binding"/>
    <property type="evidence" value="ECO:0007669"/>
    <property type="project" value="InterPro"/>
</dbReference>
<dbReference type="Gene3D" id="1.10.510.10">
    <property type="entry name" value="Transferase(Phosphotransferase) domain 1"/>
    <property type="match status" value="1"/>
</dbReference>
<dbReference type="SMART" id="SM00220">
    <property type="entry name" value="S_TKc"/>
    <property type="match status" value="1"/>
</dbReference>
<dbReference type="InterPro" id="IPR008271">
    <property type="entry name" value="Ser/Thr_kinase_AS"/>
</dbReference>
<proteinExistence type="predicted"/>
<evidence type="ECO:0000259" key="1">
    <source>
        <dbReference type="PROSITE" id="PS50011"/>
    </source>
</evidence>